<dbReference type="GO" id="GO:0016787">
    <property type="term" value="F:hydrolase activity"/>
    <property type="evidence" value="ECO:0007669"/>
    <property type="project" value="UniProtKB-UniRule"/>
</dbReference>
<feature type="active site" description="Proton acceptor" evidence="2">
    <location>
        <position position="209"/>
    </location>
</feature>
<name>A0A5C8NH72_9ACTN</name>
<evidence type="ECO:0000313" key="4">
    <source>
        <dbReference type="EMBL" id="TXL57724.1"/>
    </source>
</evidence>
<sequence length="337" mass="36246">MDAGGSRVADLVLEGGGVKGIALTGAIGAFDEQGWSFPRIAGTSAGAIVGSVLAALQTGGEPMSQVVEIAKTLDYRRFRDRGFPGNVLGPLGVLTDPFSVLVEQGVYEGDYLHDWLRGVLADLGVKTFGDLKRVDPDGDGHVHHEYGLVVTASDISRKRLAYLPWDYADYGLDPDEQHVADAVRASASIPYFFEPVTLEGAHGASTLVDGGLLSNYPISAFDRLDELPPRWATVGVRLDALGIAAEPDPKPVRNVVTMGLALVETAIEANQAEHVLDPCNIARSVYVDTHGFGTVDFTIDAEQQQELIDRGRAAAETFLAGWDYDAWLARCRPAWVR</sequence>
<feature type="short sequence motif" description="GXSXG" evidence="2">
    <location>
        <begin position="42"/>
        <end position="46"/>
    </location>
</feature>
<keyword evidence="2" id="KW-0442">Lipid degradation</keyword>
<dbReference type="GO" id="GO:0016042">
    <property type="term" value="P:lipid catabolic process"/>
    <property type="evidence" value="ECO:0007669"/>
    <property type="project" value="UniProtKB-UniRule"/>
</dbReference>
<dbReference type="PROSITE" id="PS51635">
    <property type="entry name" value="PNPLA"/>
    <property type="match status" value="1"/>
</dbReference>
<dbReference type="CDD" id="cd07207">
    <property type="entry name" value="Pat_ExoU_VipD_like"/>
    <property type="match status" value="1"/>
</dbReference>
<evidence type="ECO:0000256" key="2">
    <source>
        <dbReference type="PROSITE-ProRule" id="PRU01161"/>
    </source>
</evidence>
<organism evidence="4 5">
    <name type="scientific">Aeromicrobium terrae</name>
    <dbReference type="NCBI Taxonomy" id="2498846"/>
    <lineage>
        <taxon>Bacteria</taxon>
        <taxon>Bacillati</taxon>
        <taxon>Actinomycetota</taxon>
        <taxon>Actinomycetes</taxon>
        <taxon>Propionibacteriales</taxon>
        <taxon>Nocardioidaceae</taxon>
        <taxon>Aeromicrobium</taxon>
    </lineage>
</organism>
<reference evidence="4 5" key="1">
    <citation type="submission" date="2019-06" db="EMBL/GenBank/DDBJ databases">
        <title>Aeromicrobium sp. nov., isolated from a maize field.</title>
        <authorList>
            <person name="Lin S.-Y."/>
            <person name="Tsai C.-F."/>
            <person name="Young C.-C."/>
        </authorList>
    </citation>
    <scope>NUCLEOTIDE SEQUENCE [LARGE SCALE GENOMIC DNA]</scope>
    <source>
        <strain evidence="4 5">CC-CFT486</strain>
    </source>
</reference>
<dbReference type="PANTHER" id="PTHR46394:SF1">
    <property type="entry name" value="PNPLA DOMAIN-CONTAINING PROTEIN"/>
    <property type="match status" value="1"/>
</dbReference>
<keyword evidence="2" id="KW-0378">Hydrolase</keyword>
<dbReference type="AlphaFoldDB" id="A0A5C8NH72"/>
<dbReference type="SUPFAM" id="SSF52151">
    <property type="entry name" value="FabD/lysophospholipase-like"/>
    <property type="match status" value="1"/>
</dbReference>
<dbReference type="OrthoDB" id="9770965at2"/>
<keyword evidence="5" id="KW-1185">Reference proteome</keyword>
<dbReference type="Pfam" id="PF01734">
    <property type="entry name" value="Patatin"/>
    <property type="match status" value="1"/>
</dbReference>
<feature type="domain" description="PNPLA" evidence="3">
    <location>
        <begin position="11"/>
        <end position="222"/>
    </location>
</feature>
<dbReference type="InterPro" id="IPR016035">
    <property type="entry name" value="Acyl_Trfase/lysoPLipase"/>
</dbReference>
<proteinExistence type="predicted"/>
<evidence type="ECO:0000256" key="1">
    <source>
        <dbReference type="ARBA" id="ARBA00023098"/>
    </source>
</evidence>
<dbReference type="InterPro" id="IPR002641">
    <property type="entry name" value="PNPLA_dom"/>
</dbReference>
<dbReference type="Gene3D" id="3.40.1090.10">
    <property type="entry name" value="Cytosolic phospholipase A2 catalytic domain"/>
    <property type="match status" value="2"/>
</dbReference>
<accession>A0A5C8NH72</accession>
<evidence type="ECO:0000313" key="5">
    <source>
        <dbReference type="Proteomes" id="UP000321571"/>
    </source>
</evidence>
<keyword evidence="1 2" id="KW-0443">Lipid metabolism</keyword>
<evidence type="ECO:0000259" key="3">
    <source>
        <dbReference type="PROSITE" id="PS51635"/>
    </source>
</evidence>
<feature type="short sequence motif" description="DGA/G" evidence="2">
    <location>
        <begin position="209"/>
        <end position="211"/>
    </location>
</feature>
<dbReference type="EMBL" id="VDUX01000006">
    <property type="protein sequence ID" value="TXL57724.1"/>
    <property type="molecule type" value="Genomic_DNA"/>
</dbReference>
<dbReference type="RefSeq" id="WP_147687249.1">
    <property type="nucleotide sequence ID" value="NZ_VDUX01000006.1"/>
</dbReference>
<feature type="short sequence motif" description="GXGXXG" evidence="2">
    <location>
        <begin position="15"/>
        <end position="20"/>
    </location>
</feature>
<dbReference type="Proteomes" id="UP000321571">
    <property type="component" value="Unassembled WGS sequence"/>
</dbReference>
<feature type="active site" description="Nucleophile" evidence="2">
    <location>
        <position position="44"/>
    </location>
</feature>
<protein>
    <submittedName>
        <fullName evidence="4">Patatin-like phospholipase family protein</fullName>
    </submittedName>
</protein>
<comment type="caution">
    <text evidence="4">The sequence shown here is derived from an EMBL/GenBank/DDBJ whole genome shotgun (WGS) entry which is preliminary data.</text>
</comment>
<dbReference type="InterPro" id="IPR052580">
    <property type="entry name" value="Lipid_Hydrolase"/>
</dbReference>
<dbReference type="PANTHER" id="PTHR46394">
    <property type="entry name" value="ANNEXIN"/>
    <property type="match status" value="1"/>
</dbReference>
<gene>
    <name evidence="4" type="ORF">FHP06_13190</name>
</gene>